<evidence type="ECO:0000256" key="3">
    <source>
        <dbReference type="ARBA" id="ARBA00022842"/>
    </source>
</evidence>
<dbReference type="PANTHER" id="PTHR10190:SF16">
    <property type="entry name" value="DEVELOPMENTAL PROTEIN EYES ABSENT"/>
    <property type="match status" value="1"/>
</dbReference>
<keyword evidence="3 6" id="KW-0460">Magnesium</keyword>
<dbReference type="EC" id="3.1.3.48" evidence="6"/>
<dbReference type="AlphaFoldDB" id="A0A158RCG9"/>
<evidence type="ECO:0000256" key="6">
    <source>
        <dbReference type="RuleBase" id="RU362036"/>
    </source>
</evidence>
<dbReference type="PANTHER" id="PTHR10190">
    <property type="entry name" value="EYES ABSENT"/>
    <property type="match status" value="1"/>
</dbReference>
<dbReference type="STRING" id="103827.A0A158RCG9"/>
<dbReference type="GO" id="GO:0030154">
    <property type="term" value="P:cell differentiation"/>
    <property type="evidence" value="ECO:0007669"/>
    <property type="project" value="TreeGrafter"/>
</dbReference>
<evidence type="ECO:0000256" key="5">
    <source>
        <dbReference type="ARBA" id="ARBA00051722"/>
    </source>
</evidence>
<protein>
    <recommendedName>
        <fullName evidence="6">Eyes absent homolog</fullName>
        <ecNumber evidence="6">3.1.3.48</ecNumber>
    </recommendedName>
</protein>
<gene>
    <name evidence="7" type="ORF">TCLT_LOCUS7500</name>
</gene>
<keyword evidence="6" id="KW-0479">Metal-binding</keyword>
<dbReference type="WBParaSite" id="TCLT_0000751101-mRNA-1">
    <property type="protein sequence ID" value="TCLT_0000751101-mRNA-1"/>
    <property type="gene ID" value="TCLT_0000751101"/>
</dbReference>
<dbReference type="Gene3D" id="3.40.50.12350">
    <property type="match status" value="1"/>
</dbReference>
<dbReference type="GO" id="GO:0005634">
    <property type="term" value="C:nucleus"/>
    <property type="evidence" value="ECO:0007669"/>
    <property type="project" value="TreeGrafter"/>
</dbReference>
<evidence type="ECO:0000256" key="2">
    <source>
        <dbReference type="ARBA" id="ARBA00022801"/>
    </source>
</evidence>
<keyword evidence="2 6" id="KW-0378">Hydrolase</keyword>
<evidence type="ECO:0000256" key="4">
    <source>
        <dbReference type="ARBA" id="ARBA00022912"/>
    </source>
</evidence>
<dbReference type="EMBL" id="UYYF01004514">
    <property type="protein sequence ID" value="VDN04963.1"/>
    <property type="molecule type" value="Genomic_DNA"/>
</dbReference>
<evidence type="ECO:0000313" key="8">
    <source>
        <dbReference type="Proteomes" id="UP000276776"/>
    </source>
</evidence>
<dbReference type="GO" id="GO:0046872">
    <property type="term" value="F:metal ion binding"/>
    <property type="evidence" value="ECO:0007669"/>
    <property type="project" value="UniProtKB-KW"/>
</dbReference>
<comment type="cofactor">
    <cofactor evidence="6">
        <name>Mg(2+)</name>
        <dbReference type="ChEBI" id="CHEBI:18420"/>
    </cofactor>
    <text evidence="6">Binds 1 Mg(2+) ion per subunit.</text>
</comment>
<comment type="catalytic activity">
    <reaction evidence="5 6">
        <text>O-phospho-L-tyrosyl-[protein] + H2O = L-tyrosyl-[protein] + phosphate</text>
        <dbReference type="Rhea" id="RHEA:10684"/>
        <dbReference type="Rhea" id="RHEA-COMP:10136"/>
        <dbReference type="Rhea" id="RHEA-COMP:20101"/>
        <dbReference type="ChEBI" id="CHEBI:15377"/>
        <dbReference type="ChEBI" id="CHEBI:43474"/>
        <dbReference type="ChEBI" id="CHEBI:46858"/>
        <dbReference type="ChEBI" id="CHEBI:61978"/>
        <dbReference type="EC" id="3.1.3.48"/>
    </reaction>
</comment>
<sequence length="542" mass="59433">MIFKVLVQELIFPQICSRESLGHLEPSTTTFLSTSLGWPQLSDGVKPENLVPTLSERPVTLGAMSDAAAATAAAAVAYDSRIISATPYYNGGYSGAGYAGMYAAASAQQNYYPAASSSLRGSAAAAAAATSFPFAAAAASHAYYSNNYNQNVHKMCGSKFIELILLGNGYTSTAFDYPPYPAAMHCYGGRSGYYGCSISAVPCNSSFYAMNPLVNDPNMPSNQLTSFSARHDIKKSSWQCQRKFNFCFFSDKTSKRRKNPTGANTPEKIYKRAFIWEMEDICVLSNFFLRSGDPTCTERLAHAVNSNVDRFISSVFGIDRNVQDCEYVNIEDASIDDTLDSVTYPLAGTDLPSTSSACNTGSIPNQTRLGIDWMRKLAVKYQHIKDTYNSLKNDSAGLLERTGAAERAELLALKATVNPLTQGWTESVKRCLNLIIERSSREHYANVLLSGENIISTLAKLLIMEQSPMIAAENVYSVTKVGKEAVIDRILSHFGKKCSFVIISTHRDTHEIAKKENIPLWKVKGVRDLELFHIALSHHLLS</sequence>
<accession>A0A158RCG9</accession>
<dbReference type="GO" id="GO:0045739">
    <property type="term" value="P:positive regulation of DNA repair"/>
    <property type="evidence" value="ECO:0007669"/>
    <property type="project" value="TreeGrafter"/>
</dbReference>
<dbReference type="GO" id="GO:0004725">
    <property type="term" value="F:protein tyrosine phosphatase activity"/>
    <property type="evidence" value="ECO:0007669"/>
    <property type="project" value="UniProtKB-EC"/>
</dbReference>
<reference evidence="9" key="1">
    <citation type="submission" date="2016-04" db="UniProtKB">
        <authorList>
            <consortium name="WormBaseParasite"/>
        </authorList>
    </citation>
    <scope>IDENTIFICATION</scope>
</reference>
<evidence type="ECO:0000313" key="7">
    <source>
        <dbReference type="EMBL" id="VDN04963.1"/>
    </source>
</evidence>
<keyword evidence="8" id="KW-1185">Reference proteome</keyword>
<dbReference type="Proteomes" id="UP000276776">
    <property type="component" value="Unassembled WGS sequence"/>
</dbReference>
<dbReference type="OMA" id="PAAMHCY"/>
<evidence type="ECO:0000256" key="1">
    <source>
        <dbReference type="ARBA" id="ARBA00010501"/>
    </source>
</evidence>
<keyword evidence="6" id="KW-0804">Transcription</keyword>
<evidence type="ECO:0000313" key="9">
    <source>
        <dbReference type="WBParaSite" id="TCLT_0000751101-mRNA-1"/>
    </source>
</evidence>
<reference evidence="7 8" key="2">
    <citation type="submission" date="2018-11" db="EMBL/GenBank/DDBJ databases">
        <authorList>
            <consortium name="Pathogen Informatics"/>
        </authorList>
    </citation>
    <scope>NUCLEOTIDE SEQUENCE [LARGE SCALE GENOMIC DNA]</scope>
</reference>
<dbReference type="InterPro" id="IPR028472">
    <property type="entry name" value="EYA"/>
</dbReference>
<dbReference type="InterPro" id="IPR038102">
    <property type="entry name" value="EYA_dom_sf"/>
</dbReference>
<dbReference type="GO" id="GO:2001240">
    <property type="term" value="P:negative regulation of extrinsic apoptotic signaling pathway in absence of ligand"/>
    <property type="evidence" value="ECO:0007669"/>
    <property type="project" value="TreeGrafter"/>
</dbReference>
<proteinExistence type="inferred from homology"/>
<dbReference type="OrthoDB" id="167668at2759"/>
<name>A0A158RCG9_THECL</name>
<comment type="similarity">
    <text evidence="1 6">Belongs to the HAD-like hydrolase superfamily. EYA family.</text>
</comment>
<organism evidence="9">
    <name type="scientific">Thelazia callipaeda</name>
    <name type="common">Oriental eyeworm</name>
    <name type="synonym">Parasitic nematode</name>
    <dbReference type="NCBI Taxonomy" id="103827"/>
    <lineage>
        <taxon>Eukaryota</taxon>
        <taxon>Metazoa</taxon>
        <taxon>Ecdysozoa</taxon>
        <taxon>Nematoda</taxon>
        <taxon>Chromadorea</taxon>
        <taxon>Rhabditida</taxon>
        <taxon>Spirurina</taxon>
        <taxon>Spiruromorpha</taxon>
        <taxon>Thelazioidea</taxon>
        <taxon>Thelaziidae</taxon>
        <taxon>Thelazia</taxon>
    </lineage>
</organism>
<keyword evidence="4 6" id="KW-0904">Protein phosphatase</keyword>
<keyword evidence="6" id="KW-0805">Transcription regulation</keyword>